<dbReference type="InterPro" id="IPR020904">
    <property type="entry name" value="Sc_DH/Rdtase_CS"/>
</dbReference>
<evidence type="ECO:0000256" key="1">
    <source>
        <dbReference type="ARBA" id="ARBA00006484"/>
    </source>
</evidence>
<proteinExistence type="inferred from homology"/>
<dbReference type="FunFam" id="3.40.50.720:FF:000084">
    <property type="entry name" value="Short-chain dehydrogenase reductase"/>
    <property type="match status" value="1"/>
</dbReference>
<dbReference type="InterPro" id="IPR002347">
    <property type="entry name" value="SDR_fam"/>
</dbReference>
<sequence length="269" mass="28659">MTISLEQHGKPLLEGKVALLSGANGGIGLAVAYAYLASGAQCMITDLPQEPSAGVAALLGKYGDNVAYLHGDITDAETRHHLVTSTLSRFGKIDVLFNNAAIFDMGPLLESTEAQFDKLFNVNVKAMFFLMQDVAKTMVENQQGGKIINMASQAGRRGEALVAHYCATKAAVINYTQSAALALAEHGITVNSISPGVIDTPMWEHVDALFAKYEHRELGEKKKLVGEEVPLGRMGVPNDIAGTALFLASPLSDYITAQTYNVDGGNVMS</sequence>
<keyword evidence="3" id="KW-1185">Reference proteome</keyword>
<dbReference type="SUPFAM" id="SSF51735">
    <property type="entry name" value="NAD(P)-binding Rossmann-fold domains"/>
    <property type="match status" value="1"/>
</dbReference>
<dbReference type="NCBIfam" id="NF005559">
    <property type="entry name" value="PRK07231.1"/>
    <property type="match status" value="1"/>
</dbReference>
<dbReference type="EMBL" id="LNTY01000051">
    <property type="protein sequence ID" value="KXF80469.1"/>
    <property type="molecule type" value="Genomic_DNA"/>
</dbReference>
<dbReference type="PANTHER" id="PTHR42760">
    <property type="entry name" value="SHORT-CHAIN DEHYDROGENASES/REDUCTASES FAMILY MEMBER"/>
    <property type="match status" value="1"/>
</dbReference>
<reference evidence="2 3" key="1">
    <citation type="submission" date="2015-11" db="EMBL/GenBank/DDBJ databases">
        <title>Genomic Taxonomy of the Vibrionaceae.</title>
        <authorList>
            <person name="Gomez-Gil B."/>
            <person name="Enciso-Ibarra J."/>
        </authorList>
    </citation>
    <scope>NUCLEOTIDE SEQUENCE [LARGE SCALE GENOMIC DNA]</scope>
    <source>
        <strain evidence="2 3">CAIM 912</strain>
    </source>
</reference>
<dbReference type="OrthoDB" id="9803333at2"/>
<evidence type="ECO:0000313" key="2">
    <source>
        <dbReference type="EMBL" id="KXF80469.1"/>
    </source>
</evidence>
<dbReference type="PROSITE" id="PS00061">
    <property type="entry name" value="ADH_SHORT"/>
    <property type="match status" value="1"/>
</dbReference>
<dbReference type="Pfam" id="PF13561">
    <property type="entry name" value="adh_short_C2"/>
    <property type="match status" value="1"/>
</dbReference>
<protein>
    <submittedName>
        <fullName evidence="2">Sorbitol dehydrogenase</fullName>
    </submittedName>
</protein>
<dbReference type="NCBIfam" id="NF005472">
    <property type="entry name" value="PRK07067.1"/>
    <property type="match status" value="1"/>
</dbReference>
<dbReference type="GO" id="GO:0016616">
    <property type="term" value="F:oxidoreductase activity, acting on the CH-OH group of donors, NAD or NADP as acceptor"/>
    <property type="evidence" value="ECO:0007669"/>
    <property type="project" value="TreeGrafter"/>
</dbReference>
<dbReference type="InterPro" id="IPR036291">
    <property type="entry name" value="NAD(P)-bd_dom_sf"/>
</dbReference>
<gene>
    <name evidence="2" type="ORF">ATN88_22240</name>
</gene>
<dbReference type="RefSeq" id="WP_067419364.1">
    <property type="nucleotide sequence ID" value="NZ_LNTY01000051.1"/>
</dbReference>
<dbReference type="AlphaFoldDB" id="A0A135I4T8"/>
<dbReference type="PRINTS" id="PR00080">
    <property type="entry name" value="SDRFAMILY"/>
</dbReference>
<dbReference type="Gene3D" id="3.40.50.720">
    <property type="entry name" value="NAD(P)-binding Rossmann-like Domain"/>
    <property type="match status" value="1"/>
</dbReference>
<dbReference type="STRING" id="294935.ATN88_22240"/>
<comment type="similarity">
    <text evidence="1">Belongs to the short-chain dehydrogenases/reductases (SDR) family.</text>
</comment>
<dbReference type="Proteomes" id="UP000070529">
    <property type="component" value="Unassembled WGS sequence"/>
</dbReference>
<dbReference type="PRINTS" id="PR00081">
    <property type="entry name" value="GDHRDH"/>
</dbReference>
<name>A0A135I4T8_9GAMM</name>
<comment type="caution">
    <text evidence="2">The sequence shown here is derived from an EMBL/GenBank/DDBJ whole genome shotgun (WGS) entry which is preliminary data.</text>
</comment>
<evidence type="ECO:0000313" key="3">
    <source>
        <dbReference type="Proteomes" id="UP000070529"/>
    </source>
</evidence>
<organism evidence="2 3">
    <name type="scientific">Enterovibrio coralii</name>
    <dbReference type="NCBI Taxonomy" id="294935"/>
    <lineage>
        <taxon>Bacteria</taxon>
        <taxon>Pseudomonadati</taxon>
        <taxon>Pseudomonadota</taxon>
        <taxon>Gammaproteobacteria</taxon>
        <taxon>Vibrionales</taxon>
        <taxon>Vibrionaceae</taxon>
        <taxon>Enterovibrio</taxon>
    </lineage>
</organism>
<accession>A0A135I4T8</accession>